<proteinExistence type="predicted"/>
<reference evidence="2 3" key="1">
    <citation type="journal article" date="2019" name="Commun. Biol.">
        <title>The bagworm genome reveals a unique fibroin gene that provides high tensile strength.</title>
        <authorList>
            <person name="Kono N."/>
            <person name="Nakamura H."/>
            <person name="Ohtoshi R."/>
            <person name="Tomita M."/>
            <person name="Numata K."/>
            <person name="Arakawa K."/>
        </authorList>
    </citation>
    <scope>NUCLEOTIDE SEQUENCE [LARGE SCALE GENOMIC DNA]</scope>
</reference>
<organism evidence="2 3">
    <name type="scientific">Eumeta variegata</name>
    <name type="common">Bagworm moth</name>
    <name type="synonym">Eumeta japonica</name>
    <dbReference type="NCBI Taxonomy" id="151549"/>
    <lineage>
        <taxon>Eukaryota</taxon>
        <taxon>Metazoa</taxon>
        <taxon>Ecdysozoa</taxon>
        <taxon>Arthropoda</taxon>
        <taxon>Hexapoda</taxon>
        <taxon>Insecta</taxon>
        <taxon>Pterygota</taxon>
        <taxon>Neoptera</taxon>
        <taxon>Endopterygota</taxon>
        <taxon>Lepidoptera</taxon>
        <taxon>Glossata</taxon>
        <taxon>Ditrysia</taxon>
        <taxon>Tineoidea</taxon>
        <taxon>Psychidae</taxon>
        <taxon>Oiketicinae</taxon>
        <taxon>Eumeta</taxon>
    </lineage>
</organism>
<evidence type="ECO:0000313" key="2">
    <source>
        <dbReference type="EMBL" id="GBP61004.1"/>
    </source>
</evidence>
<evidence type="ECO:0000313" key="3">
    <source>
        <dbReference type="Proteomes" id="UP000299102"/>
    </source>
</evidence>
<feature type="region of interest" description="Disordered" evidence="1">
    <location>
        <begin position="1"/>
        <end position="94"/>
    </location>
</feature>
<sequence length="94" mass="10180">MRGSTARRKTESGRARRAATSAPPAPPPRPLNSSPAFRDTFIRPGGRRMCSFIQAPIRHPDPESDPGYARDSNPDSDSPRILTSVPSSTPARLV</sequence>
<evidence type="ECO:0000256" key="1">
    <source>
        <dbReference type="SAM" id="MobiDB-lite"/>
    </source>
</evidence>
<gene>
    <name evidence="2" type="ORF">EVAR_51770_1</name>
</gene>
<dbReference type="Proteomes" id="UP000299102">
    <property type="component" value="Unassembled WGS sequence"/>
</dbReference>
<comment type="caution">
    <text evidence="2">The sequence shown here is derived from an EMBL/GenBank/DDBJ whole genome shotgun (WGS) entry which is preliminary data.</text>
</comment>
<protein>
    <submittedName>
        <fullName evidence="2">Uncharacterized protein</fullName>
    </submittedName>
</protein>
<name>A0A4C1XEY0_EUMVA</name>
<keyword evidence="3" id="KW-1185">Reference proteome</keyword>
<dbReference type="EMBL" id="BGZK01000801">
    <property type="protein sequence ID" value="GBP61004.1"/>
    <property type="molecule type" value="Genomic_DNA"/>
</dbReference>
<feature type="compositionally biased region" description="Polar residues" evidence="1">
    <location>
        <begin position="84"/>
        <end position="94"/>
    </location>
</feature>
<dbReference type="AlphaFoldDB" id="A0A4C1XEY0"/>
<accession>A0A4C1XEY0</accession>